<evidence type="ECO:0000313" key="1">
    <source>
        <dbReference type="EMBL" id="AWN65781.1"/>
    </source>
</evidence>
<organism evidence="1 2">
    <name type="scientific">Lactococcus lactis subsp. lactis</name>
    <name type="common">Streptococcus lactis</name>
    <dbReference type="NCBI Taxonomy" id="1360"/>
    <lineage>
        <taxon>Bacteria</taxon>
        <taxon>Bacillati</taxon>
        <taxon>Bacillota</taxon>
        <taxon>Bacilli</taxon>
        <taxon>Lactobacillales</taxon>
        <taxon>Streptococcaceae</taxon>
        <taxon>Lactococcus</taxon>
    </lineage>
</organism>
<evidence type="ECO:0000313" key="2">
    <source>
        <dbReference type="Proteomes" id="UP000245919"/>
    </source>
</evidence>
<reference evidence="1 2" key="1">
    <citation type="submission" date="2018-03" db="EMBL/GenBank/DDBJ databases">
        <title>Genome sequence of Lactococcus lactis strain 14B4 from almond drupe.</title>
        <authorList>
            <person name="Tran T.D."/>
            <person name="McGarvey J.A."/>
            <person name="Huynh S."/>
            <person name="Parker C.T."/>
        </authorList>
    </citation>
    <scope>NUCLEOTIDE SEQUENCE [LARGE SCALE GENOMIC DNA]</scope>
    <source>
        <strain evidence="1 2">14B4</strain>
    </source>
</reference>
<dbReference type="AlphaFoldDB" id="A0A2Z3KG81"/>
<protein>
    <submittedName>
        <fullName evidence="1">Uncharacterized protein</fullName>
    </submittedName>
</protein>
<gene>
    <name evidence="1" type="ORF">LL14B4_06155</name>
</gene>
<name>A0A2Z3KG81_LACLL</name>
<proteinExistence type="predicted"/>
<dbReference type="Proteomes" id="UP000245919">
    <property type="component" value="Chromosome"/>
</dbReference>
<dbReference type="GeneID" id="89633367"/>
<dbReference type="EMBL" id="CP028160">
    <property type="protein sequence ID" value="AWN65781.1"/>
    <property type="molecule type" value="Genomic_DNA"/>
</dbReference>
<sequence>MTAKVKLTEKQEGFAFAVGYESKSYSQAYRENYKVNPETSDKTIWVKASELANNGKVTVRIDYWKSQRINESKRAFTWDFKEAEKELRAIVKKNRNDLIRAEQKNQSADPAIINTSISAIKLLNDTFDKITKDFNDLSKRKEIAEVEILENKNEVLKGSLGNKGDDEKISIELNL</sequence>
<accession>A0A2Z3KG81</accession>
<dbReference type="RefSeq" id="WP_109990908.1">
    <property type="nucleotide sequence ID" value="NZ_CP028160.1"/>
</dbReference>